<evidence type="ECO:0000256" key="1">
    <source>
        <dbReference type="SAM" id="SignalP"/>
    </source>
</evidence>
<sequence>MLLLAMVMLCCAVVAATLALFEPVSGQTSDPRVATRGPIDAAIETPVRIVGAPFVPNVKPRER</sequence>
<keyword evidence="3" id="KW-1185">Reference proteome</keyword>
<feature type="chain" id="PRO_5008056008" evidence="1">
    <location>
        <begin position="27"/>
        <end position="63"/>
    </location>
</feature>
<evidence type="ECO:0000313" key="2">
    <source>
        <dbReference type="EMBL" id="OAF20162.1"/>
    </source>
</evidence>
<gene>
    <name evidence="2" type="ORF">AXW67_33650</name>
</gene>
<accession>A0A176ZJV1</accession>
<organism evidence="2 3">
    <name type="scientific">Bradyrhizobium neotropicale</name>
    <dbReference type="NCBI Taxonomy" id="1497615"/>
    <lineage>
        <taxon>Bacteria</taxon>
        <taxon>Pseudomonadati</taxon>
        <taxon>Pseudomonadota</taxon>
        <taxon>Alphaproteobacteria</taxon>
        <taxon>Hyphomicrobiales</taxon>
        <taxon>Nitrobacteraceae</taxon>
        <taxon>Bradyrhizobium</taxon>
    </lineage>
</organism>
<name>A0A176ZJV1_9BRAD</name>
<protein>
    <submittedName>
        <fullName evidence="2">Uncharacterized protein</fullName>
    </submittedName>
</protein>
<dbReference type="RefSeq" id="WP_063675858.1">
    <property type="nucleotide sequence ID" value="NZ_LSEF01000006.1"/>
</dbReference>
<comment type="caution">
    <text evidence="2">The sequence shown here is derived from an EMBL/GenBank/DDBJ whole genome shotgun (WGS) entry which is preliminary data.</text>
</comment>
<reference evidence="2 3" key="1">
    <citation type="submission" date="2016-02" db="EMBL/GenBank/DDBJ databases">
        <title>Draft genome sequence of the strain BR 10247T Bradyrhizobium neotropicale isolated from nodules of Centrolobium paraense.</title>
        <authorList>
            <person name="Simoes-Araujo J.L."/>
            <person name="Barauna A.C."/>
            <person name="Silva K."/>
            <person name="Zilli J.E."/>
        </authorList>
    </citation>
    <scope>NUCLEOTIDE SEQUENCE [LARGE SCALE GENOMIC DNA]</scope>
    <source>
        <strain evidence="2 3">BR 10247</strain>
    </source>
</reference>
<feature type="signal peptide" evidence="1">
    <location>
        <begin position="1"/>
        <end position="26"/>
    </location>
</feature>
<keyword evidence="1" id="KW-0732">Signal</keyword>
<proteinExistence type="predicted"/>
<dbReference type="EMBL" id="LSEF01000006">
    <property type="protein sequence ID" value="OAF20162.1"/>
    <property type="molecule type" value="Genomic_DNA"/>
</dbReference>
<evidence type="ECO:0000313" key="3">
    <source>
        <dbReference type="Proteomes" id="UP000077173"/>
    </source>
</evidence>
<dbReference type="AlphaFoldDB" id="A0A176ZJV1"/>
<dbReference type="Proteomes" id="UP000077173">
    <property type="component" value="Unassembled WGS sequence"/>
</dbReference>